<dbReference type="Gene3D" id="3.40.50.1820">
    <property type="entry name" value="alpha/beta hydrolase"/>
    <property type="match status" value="1"/>
</dbReference>
<dbReference type="AlphaFoldDB" id="A0A6A5U4D3"/>
<dbReference type="InterPro" id="IPR052897">
    <property type="entry name" value="Sec-Metab_Biosynth_Hydrolase"/>
</dbReference>
<organism evidence="2 3">
    <name type="scientific">Byssothecium circinans</name>
    <dbReference type="NCBI Taxonomy" id="147558"/>
    <lineage>
        <taxon>Eukaryota</taxon>
        <taxon>Fungi</taxon>
        <taxon>Dikarya</taxon>
        <taxon>Ascomycota</taxon>
        <taxon>Pezizomycotina</taxon>
        <taxon>Dothideomycetes</taxon>
        <taxon>Pleosporomycetidae</taxon>
        <taxon>Pleosporales</taxon>
        <taxon>Massarineae</taxon>
        <taxon>Massarinaceae</taxon>
        <taxon>Byssothecium</taxon>
    </lineage>
</organism>
<evidence type="ECO:0000259" key="1">
    <source>
        <dbReference type="Pfam" id="PF12697"/>
    </source>
</evidence>
<keyword evidence="2" id="KW-0378">Hydrolase</keyword>
<sequence length="272" mass="29705">MAATKQTIVIVHGAWHTPAHYSKLRTLLEHSGHEVHIPIHPSITSPSDPKIANLSTDTAALQAFITPLIDSGKSIAVLAHSYGGQVATNALHGLGLSTREALGKKGGVTYLIYMAAFALFEGKSIIGKVRDFDHEQYMDQAFTFDYATHPSPSATTVLTGMPRTAPYMLGDSTPNNTPEEVEEYWQTLRLWSGACLYAELTCEKAAWREEGVKVAYIMTSLAQCCPLGYQRDMVERIRGEGVSVEVVELETGHCPHFTMAEAVRDAVLGWVG</sequence>
<dbReference type="EMBL" id="ML976984">
    <property type="protein sequence ID" value="KAF1959731.1"/>
    <property type="molecule type" value="Genomic_DNA"/>
</dbReference>
<dbReference type="InterPro" id="IPR029058">
    <property type="entry name" value="AB_hydrolase_fold"/>
</dbReference>
<keyword evidence="3" id="KW-1185">Reference proteome</keyword>
<dbReference type="PANTHER" id="PTHR37017">
    <property type="entry name" value="AB HYDROLASE-1 DOMAIN-CONTAINING PROTEIN-RELATED"/>
    <property type="match status" value="1"/>
</dbReference>
<feature type="domain" description="AB hydrolase-1" evidence="1">
    <location>
        <begin position="8"/>
        <end position="266"/>
    </location>
</feature>
<evidence type="ECO:0000313" key="2">
    <source>
        <dbReference type="EMBL" id="KAF1959731.1"/>
    </source>
</evidence>
<protein>
    <submittedName>
        <fullName evidence="2">Alpha/beta-hydrolase</fullName>
    </submittedName>
</protein>
<dbReference type="SUPFAM" id="SSF53474">
    <property type="entry name" value="alpha/beta-Hydrolases"/>
    <property type="match status" value="1"/>
</dbReference>
<dbReference type="Pfam" id="PF12697">
    <property type="entry name" value="Abhydrolase_6"/>
    <property type="match status" value="1"/>
</dbReference>
<dbReference type="PANTHER" id="PTHR37017:SF10">
    <property type="entry name" value="AB HYDROLASE-1 DOMAIN-CONTAINING PROTEIN"/>
    <property type="match status" value="1"/>
</dbReference>
<name>A0A6A5U4D3_9PLEO</name>
<accession>A0A6A5U4D3</accession>
<dbReference type="GO" id="GO:0016787">
    <property type="term" value="F:hydrolase activity"/>
    <property type="evidence" value="ECO:0007669"/>
    <property type="project" value="UniProtKB-KW"/>
</dbReference>
<dbReference type="Proteomes" id="UP000800035">
    <property type="component" value="Unassembled WGS sequence"/>
</dbReference>
<dbReference type="InterPro" id="IPR000073">
    <property type="entry name" value="AB_hydrolase_1"/>
</dbReference>
<gene>
    <name evidence="2" type="ORF">CC80DRAFT_489832</name>
</gene>
<proteinExistence type="predicted"/>
<reference evidence="2" key="1">
    <citation type="journal article" date="2020" name="Stud. Mycol.">
        <title>101 Dothideomycetes genomes: a test case for predicting lifestyles and emergence of pathogens.</title>
        <authorList>
            <person name="Haridas S."/>
            <person name="Albert R."/>
            <person name="Binder M."/>
            <person name="Bloem J."/>
            <person name="Labutti K."/>
            <person name="Salamov A."/>
            <person name="Andreopoulos B."/>
            <person name="Baker S."/>
            <person name="Barry K."/>
            <person name="Bills G."/>
            <person name="Bluhm B."/>
            <person name="Cannon C."/>
            <person name="Castanera R."/>
            <person name="Culley D."/>
            <person name="Daum C."/>
            <person name="Ezra D."/>
            <person name="Gonzalez J."/>
            <person name="Henrissat B."/>
            <person name="Kuo A."/>
            <person name="Liang C."/>
            <person name="Lipzen A."/>
            <person name="Lutzoni F."/>
            <person name="Magnuson J."/>
            <person name="Mondo S."/>
            <person name="Nolan M."/>
            <person name="Ohm R."/>
            <person name="Pangilinan J."/>
            <person name="Park H.-J."/>
            <person name="Ramirez L."/>
            <person name="Alfaro M."/>
            <person name="Sun H."/>
            <person name="Tritt A."/>
            <person name="Yoshinaga Y."/>
            <person name="Zwiers L.-H."/>
            <person name="Turgeon B."/>
            <person name="Goodwin S."/>
            <person name="Spatafora J."/>
            <person name="Crous P."/>
            <person name="Grigoriev I."/>
        </authorList>
    </citation>
    <scope>NUCLEOTIDE SEQUENCE</scope>
    <source>
        <strain evidence="2">CBS 675.92</strain>
    </source>
</reference>
<dbReference type="OrthoDB" id="1263307at2759"/>
<evidence type="ECO:0000313" key="3">
    <source>
        <dbReference type="Proteomes" id="UP000800035"/>
    </source>
</evidence>